<organism evidence="1 2">
    <name type="scientific">Trachymyrmex cornetzi</name>
    <dbReference type="NCBI Taxonomy" id="471704"/>
    <lineage>
        <taxon>Eukaryota</taxon>
        <taxon>Metazoa</taxon>
        <taxon>Ecdysozoa</taxon>
        <taxon>Arthropoda</taxon>
        <taxon>Hexapoda</taxon>
        <taxon>Insecta</taxon>
        <taxon>Pterygota</taxon>
        <taxon>Neoptera</taxon>
        <taxon>Endopterygota</taxon>
        <taxon>Hymenoptera</taxon>
        <taxon>Apocrita</taxon>
        <taxon>Aculeata</taxon>
        <taxon>Formicoidea</taxon>
        <taxon>Formicidae</taxon>
        <taxon>Myrmicinae</taxon>
        <taxon>Trachymyrmex</taxon>
    </lineage>
</organism>
<evidence type="ECO:0000313" key="2">
    <source>
        <dbReference type="Proteomes" id="UP000078492"/>
    </source>
</evidence>
<gene>
    <name evidence="1" type="ORF">ALC57_07736</name>
</gene>
<dbReference type="AlphaFoldDB" id="A0A195E4F9"/>
<dbReference type="Proteomes" id="UP000078492">
    <property type="component" value="Unassembled WGS sequence"/>
</dbReference>
<proteinExistence type="predicted"/>
<keyword evidence="2" id="KW-1185">Reference proteome</keyword>
<evidence type="ECO:0000313" key="1">
    <source>
        <dbReference type="EMBL" id="KYN19966.1"/>
    </source>
</evidence>
<dbReference type="EMBL" id="KQ979657">
    <property type="protein sequence ID" value="KYN19966.1"/>
    <property type="molecule type" value="Genomic_DNA"/>
</dbReference>
<protein>
    <submittedName>
        <fullName evidence="1">Uncharacterized protein</fullName>
    </submittedName>
</protein>
<name>A0A195E4F9_9HYME</name>
<reference evidence="1 2" key="1">
    <citation type="submission" date="2015-09" db="EMBL/GenBank/DDBJ databases">
        <title>Trachymyrmex cornetzi WGS genome.</title>
        <authorList>
            <person name="Nygaard S."/>
            <person name="Hu H."/>
            <person name="Boomsma J."/>
            <person name="Zhang G."/>
        </authorList>
    </citation>
    <scope>NUCLEOTIDE SEQUENCE [LARGE SCALE GENOMIC DNA]</scope>
    <source>
        <strain evidence="1">Tcor2-1</strain>
        <tissue evidence="1">Whole body</tissue>
    </source>
</reference>
<sequence length="117" mass="13072">YLQEVVPMDFSYESVGGLGAISISARSLPCARNHQLCLDSFIFSSGVPHGASKKKRLVIRRRNIDNGIENGEFAKVSVLQSHISPKLTLRNICCKFARYEIFRRPVVSVFDGSPLFL</sequence>
<feature type="non-terminal residue" evidence="1">
    <location>
        <position position="1"/>
    </location>
</feature>
<accession>A0A195E4F9</accession>